<keyword evidence="1" id="KW-0175">Coiled coil</keyword>
<dbReference type="PATRIC" id="fig|1161918.5.peg.2052"/>
<evidence type="ECO:0000256" key="1">
    <source>
        <dbReference type="SAM" id="Coils"/>
    </source>
</evidence>
<dbReference type="EMBL" id="HE793032">
    <property type="protein sequence ID" value="CCG57950.1"/>
    <property type="molecule type" value="Genomic_DNA"/>
</dbReference>
<evidence type="ECO:0000313" key="2">
    <source>
        <dbReference type="EMBL" id="CCG57950.1"/>
    </source>
</evidence>
<evidence type="ECO:0000313" key="3">
    <source>
        <dbReference type="Proteomes" id="UP000003759"/>
    </source>
</evidence>
<reference evidence="2 3" key="1">
    <citation type="journal article" date="2012" name="BMC Genomics">
        <title>Comparative genomics of Brachyspira pilosicoli strains: genome rearrangements, reductions and correlation of genetic compliment with phenotypic diversity.</title>
        <authorList>
            <person name="Mappley L.J."/>
            <person name="Black M.L."/>
            <person name="Abuoun M."/>
            <person name="Darby A.C."/>
            <person name="Woodward M.J."/>
            <person name="Parkhill J."/>
            <person name="Turner A.K."/>
            <person name="Bellgard M.I."/>
            <person name="La T."/>
            <person name="Phillips N.D."/>
            <person name="La Ragione R.M."/>
            <person name="Hampson D.J."/>
        </authorList>
    </citation>
    <scope>NUCLEOTIDE SEQUENCE [LARGE SCALE GENOMIC DNA]</scope>
    <source>
        <strain evidence="2">WesB</strain>
    </source>
</reference>
<protein>
    <submittedName>
        <fullName evidence="2">Unclassified</fullName>
    </submittedName>
</protein>
<accession>K0JMW7</accession>
<dbReference type="AlphaFoldDB" id="K0JMW7"/>
<dbReference type="RefSeq" id="WP_014934003.1">
    <property type="nucleotide sequence ID" value="NC_018604.1"/>
</dbReference>
<proteinExistence type="predicted"/>
<dbReference type="Proteomes" id="UP000003759">
    <property type="component" value="Chromosome"/>
</dbReference>
<sequence>MENINESNLEEQIKEIEKQLLELPQKKEWYHFIFNSNLSNKKLELEGKLKKLQEQKNIEDEKIAKEKLEREIEEQAKQNAINYLRNIKPLDVDITLNKEYCLFKYDNIMWAEPKKISGIERYTVMHTGTLYITNEKIILKTESETKNFKINTIIDIDFLKNGIEISRIKGKNIRLGGDINKTQIYIMYCLIDSIRNNKLTIEEN</sequence>
<organism evidence="2 3">
    <name type="scientific">Brachyspira pilosicoli WesB</name>
    <dbReference type="NCBI Taxonomy" id="1161918"/>
    <lineage>
        <taxon>Bacteria</taxon>
        <taxon>Pseudomonadati</taxon>
        <taxon>Spirochaetota</taxon>
        <taxon>Spirochaetia</taxon>
        <taxon>Brachyspirales</taxon>
        <taxon>Brachyspiraceae</taxon>
        <taxon>Brachyspira</taxon>
    </lineage>
</organism>
<feature type="coiled-coil region" evidence="1">
    <location>
        <begin position="6"/>
        <end position="78"/>
    </location>
</feature>
<name>K0JMW7_BRAPL</name>
<dbReference type="KEGG" id="bpw:WESB_2488"/>
<gene>
    <name evidence="2" type="ORF">WESB_2488</name>
</gene>
<dbReference type="HOGENOM" id="CLU_1341147_0_0_12"/>